<comment type="caution">
    <text evidence="2">The sequence shown here is derived from an EMBL/GenBank/DDBJ whole genome shotgun (WGS) entry which is preliminary data.</text>
</comment>
<dbReference type="AlphaFoldDB" id="A0A6N7EUN7"/>
<keyword evidence="3" id="KW-1185">Reference proteome</keyword>
<dbReference type="Pfam" id="PF00144">
    <property type="entry name" value="Beta-lactamase"/>
    <property type="match status" value="1"/>
</dbReference>
<dbReference type="GO" id="GO:0016787">
    <property type="term" value="F:hydrolase activity"/>
    <property type="evidence" value="ECO:0007669"/>
    <property type="project" value="UniProtKB-KW"/>
</dbReference>
<dbReference type="PANTHER" id="PTHR46825:SF9">
    <property type="entry name" value="BETA-LACTAMASE-RELATED DOMAIN-CONTAINING PROTEIN"/>
    <property type="match status" value="1"/>
</dbReference>
<name>A0A6N7EUN7_9MICO</name>
<dbReference type="OrthoDB" id="9809635at2"/>
<dbReference type="Gene3D" id="3.40.710.10">
    <property type="entry name" value="DD-peptidase/beta-lactamase superfamily"/>
    <property type="match status" value="1"/>
</dbReference>
<accession>A0A6N7EUN7</accession>
<sequence length="354" mass="37443">MDTSIDTAAVAAALTTAAERDHLSGAVHIARGPDVLFAGAYGVASRRWQVPVHAGTRFDVASVTKLFTSVAVLQQVEAGTLDLDDPVTSRVDLTGTTVPATVTLRHLLTHTSGLSDDADEEAGESYEALWADRPNYAVTETADLLPGFAHKPPRVEPGTDCRYCNAGYILAGLALEAVTGTPYREHVTEHVFARAGMTSSGFFDMRSAVPDVAEGWEPVTGEGGEVTGWTQNIYSYPPIGSPDGGAHCTAADLVRFIDAVRGGELLGPELTSAFLTPQVLHDADDDRELHYGYGLEFVVEPGGALRCYDKDGINTGASAIVRHYVRPGITVAIVANSADAVWDPFSAIDDAVTA</sequence>
<dbReference type="Proteomes" id="UP000437709">
    <property type="component" value="Unassembled WGS sequence"/>
</dbReference>
<dbReference type="InterPro" id="IPR012338">
    <property type="entry name" value="Beta-lactam/transpept-like"/>
</dbReference>
<dbReference type="EMBL" id="WHPC01000118">
    <property type="protein sequence ID" value="MPV38854.1"/>
    <property type="molecule type" value="Genomic_DNA"/>
</dbReference>
<dbReference type="SUPFAM" id="SSF56601">
    <property type="entry name" value="beta-lactamase/transpeptidase-like"/>
    <property type="match status" value="1"/>
</dbReference>
<dbReference type="InterPro" id="IPR001466">
    <property type="entry name" value="Beta-lactam-related"/>
</dbReference>
<keyword evidence="2" id="KW-0378">Hydrolase</keyword>
<feature type="domain" description="Beta-lactamase-related" evidence="1">
    <location>
        <begin position="19"/>
        <end position="340"/>
    </location>
</feature>
<protein>
    <submittedName>
        <fullName evidence="2">Serine hydrolase</fullName>
    </submittedName>
</protein>
<evidence type="ECO:0000313" key="2">
    <source>
        <dbReference type="EMBL" id="MPV38854.1"/>
    </source>
</evidence>
<evidence type="ECO:0000259" key="1">
    <source>
        <dbReference type="Pfam" id="PF00144"/>
    </source>
</evidence>
<dbReference type="InterPro" id="IPR050491">
    <property type="entry name" value="AmpC-like"/>
</dbReference>
<gene>
    <name evidence="2" type="ORF">GB881_17735</name>
</gene>
<reference evidence="2 3" key="1">
    <citation type="submission" date="2019-10" db="EMBL/GenBank/DDBJ databases">
        <title>Georgenia wutianyii sp. nov. and Georgenia yuyongxinii sp. nov. isolated from plateau pika (Ochotona curzoniae) in the Qinghai-Tibet plateau of China.</title>
        <authorList>
            <person name="Tian Z."/>
        </authorList>
    </citation>
    <scope>NUCLEOTIDE SEQUENCE [LARGE SCALE GENOMIC DNA]</scope>
    <source>
        <strain evidence="2 3">JCM 19765</strain>
    </source>
</reference>
<organism evidence="2 3">
    <name type="scientific">Georgenia subflava</name>
    <dbReference type="NCBI Taxonomy" id="1622177"/>
    <lineage>
        <taxon>Bacteria</taxon>
        <taxon>Bacillati</taxon>
        <taxon>Actinomycetota</taxon>
        <taxon>Actinomycetes</taxon>
        <taxon>Micrococcales</taxon>
        <taxon>Bogoriellaceae</taxon>
        <taxon>Georgenia</taxon>
    </lineage>
</organism>
<dbReference type="PANTHER" id="PTHR46825">
    <property type="entry name" value="D-ALANYL-D-ALANINE-CARBOXYPEPTIDASE/ENDOPEPTIDASE AMPH"/>
    <property type="match status" value="1"/>
</dbReference>
<evidence type="ECO:0000313" key="3">
    <source>
        <dbReference type="Proteomes" id="UP000437709"/>
    </source>
</evidence>
<proteinExistence type="predicted"/>